<name>A0A2X3ITG9_KLEPN</name>
<gene>
    <name evidence="1" type="ORF">NCTC9645_05442</name>
</gene>
<evidence type="ECO:0000313" key="2">
    <source>
        <dbReference type="Proteomes" id="UP000250675"/>
    </source>
</evidence>
<sequence>MATQEIGIWLGKVRIGDAISCASARFLAAEGLFRHAALDGDGLNVAGSFAENLVKSLQNCPEFWRD</sequence>
<dbReference type="Proteomes" id="UP000250675">
    <property type="component" value="Unassembled WGS sequence"/>
</dbReference>
<dbReference type="EMBL" id="UASO01000009">
    <property type="protein sequence ID" value="SQC87323.1"/>
    <property type="molecule type" value="Genomic_DNA"/>
</dbReference>
<proteinExistence type="predicted"/>
<reference evidence="1 2" key="1">
    <citation type="submission" date="2018-06" db="EMBL/GenBank/DDBJ databases">
        <authorList>
            <consortium name="Pathogen Informatics"/>
            <person name="Doyle S."/>
        </authorList>
    </citation>
    <scope>NUCLEOTIDE SEQUENCE [LARGE SCALE GENOMIC DNA]</scope>
    <source>
        <strain evidence="1 2">NCTC9645</strain>
    </source>
</reference>
<accession>A0A2X3ITG9</accession>
<protein>
    <submittedName>
        <fullName evidence="1">Uncharacterized protein</fullName>
    </submittedName>
</protein>
<dbReference type="AlphaFoldDB" id="A0A2X3ITG9"/>
<organism evidence="1 2">
    <name type="scientific">Klebsiella pneumoniae</name>
    <dbReference type="NCBI Taxonomy" id="573"/>
    <lineage>
        <taxon>Bacteria</taxon>
        <taxon>Pseudomonadati</taxon>
        <taxon>Pseudomonadota</taxon>
        <taxon>Gammaproteobacteria</taxon>
        <taxon>Enterobacterales</taxon>
        <taxon>Enterobacteriaceae</taxon>
        <taxon>Klebsiella/Raoultella group</taxon>
        <taxon>Klebsiella</taxon>
        <taxon>Klebsiella pneumoniae complex</taxon>
    </lineage>
</organism>
<evidence type="ECO:0000313" key="1">
    <source>
        <dbReference type="EMBL" id="SQC87323.1"/>
    </source>
</evidence>